<reference evidence="1" key="1">
    <citation type="submission" date="2023-05" db="EMBL/GenBank/DDBJ databases">
        <authorList>
            <consortium name="ELIXIR-Norway"/>
        </authorList>
    </citation>
    <scope>NUCLEOTIDE SEQUENCE</scope>
</reference>
<protein>
    <submittedName>
        <fullName evidence="1">Uncharacterized protein</fullName>
    </submittedName>
</protein>
<evidence type="ECO:0000313" key="1">
    <source>
        <dbReference type="EMBL" id="CAN0481370.1"/>
    </source>
</evidence>
<dbReference type="EMBL" id="OX596116">
    <property type="protein sequence ID" value="CAN0481370.1"/>
    <property type="molecule type" value="Genomic_DNA"/>
</dbReference>
<gene>
    <name evidence="1" type="ORF">MRATA1EN22A_LOCUS21068</name>
</gene>
<accession>A0AC59ZPY8</accession>
<sequence length="58" mass="6405">DPLDPQGFVSRAASCGQDTRPRILQFREVASACRSRLGRRRPPSLHGLSIFCAAFMCV</sequence>
<dbReference type="Proteomes" id="UP001162501">
    <property type="component" value="Chromosome 32"/>
</dbReference>
<feature type="non-terminal residue" evidence="1">
    <location>
        <position position="58"/>
    </location>
</feature>
<evidence type="ECO:0000313" key="2">
    <source>
        <dbReference type="Proteomes" id="UP001162501"/>
    </source>
</evidence>
<reference evidence="1" key="2">
    <citation type="submission" date="2025-03" db="EMBL/GenBank/DDBJ databases">
        <authorList>
            <consortium name="ELIXIR-Norway"/>
            <consortium name="Elixir Norway"/>
        </authorList>
    </citation>
    <scope>NUCLEOTIDE SEQUENCE</scope>
</reference>
<organism evidence="1 2">
    <name type="scientific">Rangifer tarandus platyrhynchus</name>
    <name type="common">Svalbard reindeer</name>
    <dbReference type="NCBI Taxonomy" id="3082113"/>
    <lineage>
        <taxon>Eukaryota</taxon>
        <taxon>Metazoa</taxon>
        <taxon>Chordata</taxon>
        <taxon>Craniata</taxon>
        <taxon>Vertebrata</taxon>
        <taxon>Euteleostomi</taxon>
        <taxon>Mammalia</taxon>
        <taxon>Eutheria</taxon>
        <taxon>Laurasiatheria</taxon>
        <taxon>Artiodactyla</taxon>
        <taxon>Ruminantia</taxon>
        <taxon>Pecora</taxon>
        <taxon>Cervidae</taxon>
        <taxon>Odocoileinae</taxon>
        <taxon>Rangifer</taxon>
    </lineage>
</organism>
<name>A0AC59ZPY8_RANTA</name>
<proteinExistence type="predicted"/>
<feature type="non-terminal residue" evidence="1">
    <location>
        <position position="1"/>
    </location>
</feature>